<comment type="caution">
    <text evidence="4">The sequence shown here is derived from an EMBL/GenBank/DDBJ whole genome shotgun (WGS) entry which is preliminary data.</text>
</comment>
<protein>
    <recommendedName>
        <fullName evidence="3">DIRP domain-containing protein</fullName>
    </recommendedName>
</protein>
<dbReference type="SMART" id="SM01135">
    <property type="entry name" value="DIRP"/>
    <property type="match status" value="1"/>
</dbReference>
<name>A0AAD4JZE2_9MUSC</name>
<dbReference type="GO" id="GO:0003677">
    <property type="term" value="F:DNA binding"/>
    <property type="evidence" value="ECO:0007669"/>
    <property type="project" value="TreeGrafter"/>
</dbReference>
<dbReference type="GO" id="GO:0005654">
    <property type="term" value="C:nucleoplasm"/>
    <property type="evidence" value="ECO:0007669"/>
    <property type="project" value="TreeGrafter"/>
</dbReference>
<keyword evidence="2" id="KW-0539">Nucleus</keyword>
<dbReference type="Pfam" id="PF06584">
    <property type="entry name" value="DIRP"/>
    <property type="match status" value="1"/>
</dbReference>
<dbReference type="PANTHER" id="PTHR21689:SF2">
    <property type="entry name" value="PROTEIN LIN-9 HOMOLOG"/>
    <property type="match status" value="1"/>
</dbReference>
<gene>
    <name evidence="4" type="ORF">KR093_000568</name>
</gene>
<dbReference type="PANTHER" id="PTHR21689">
    <property type="entry name" value="LIN-9"/>
    <property type="match status" value="1"/>
</dbReference>
<proteinExistence type="predicted"/>
<sequence>ERLYKFLKQPYCQRWIWCEFLESFIDKAILNSSYSSINYKQTRFAQLETAQLPRRCWQLIRRINGKPRRFGPAFLAAEKAELERFRTAVRLLQQFKLVVTQNVQSLPKNIPMPLPVDAKVISLLSRPLLMLCKGRIVGYDPKECSYMVKFDMAGKHVVLSMADYYLHALQEPKSVPISDIVKETSIDVQRVGVLDTSSDKKRCKPLLAALLQLQRQLALKRKTVNDIAAINEELEAAGLPVATTRREIKLTPQREKLQHRYAANMITLHRVNADILENLRVAHELLVVYEKEYMQNNDAPCNKILEKCRFLAERDLKAQANQMKLKRQATRELILKLQTLLYLCAELGHGNDVEVSAVLDDFVKKILAESSPQHLGDFQHVVEIVQGLRVQIGVMWKMESERRQQQQQLLQVQQSENTTTSLVTTEESDIDM</sequence>
<dbReference type="InterPro" id="IPR010561">
    <property type="entry name" value="LIN-9/ALY1"/>
</dbReference>
<comment type="subcellular location">
    <subcellularLocation>
        <location evidence="1">Nucleus</location>
    </subcellularLocation>
</comment>
<dbReference type="GO" id="GO:0017053">
    <property type="term" value="C:transcription repressor complex"/>
    <property type="evidence" value="ECO:0007669"/>
    <property type="project" value="InterPro"/>
</dbReference>
<dbReference type="Proteomes" id="UP001200034">
    <property type="component" value="Unassembled WGS sequence"/>
</dbReference>
<keyword evidence="5" id="KW-1185">Reference proteome</keyword>
<dbReference type="GO" id="GO:0051726">
    <property type="term" value="P:regulation of cell cycle"/>
    <property type="evidence" value="ECO:0007669"/>
    <property type="project" value="TreeGrafter"/>
</dbReference>
<evidence type="ECO:0000313" key="4">
    <source>
        <dbReference type="EMBL" id="KAH8369659.1"/>
    </source>
</evidence>
<evidence type="ECO:0000256" key="2">
    <source>
        <dbReference type="ARBA" id="ARBA00023242"/>
    </source>
</evidence>
<evidence type="ECO:0000259" key="3">
    <source>
        <dbReference type="SMART" id="SM01135"/>
    </source>
</evidence>
<dbReference type="GO" id="GO:0006351">
    <property type="term" value="P:DNA-templated transcription"/>
    <property type="evidence" value="ECO:0007669"/>
    <property type="project" value="InterPro"/>
</dbReference>
<reference evidence="4" key="1">
    <citation type="journal article" date="2021" name="Mol. Ecol. Resour.">
        <title>Phylogenomic analyses of the genus Drosophila reveals genomic signals of climate adaptation.</title>
        <authorList>
            <person name="Li F."/>
            <person name="Rane R.V."/>
            <person name="Luria V."/>
            <person name="Xiong Z."/>
            <person name="Chen J."/>
            <person name="Li Z."/>
            <person name="Catullo R.A."/>
            <person name="Griffin P.C."/>
            <person name="Schiffer M."/>
            <person name="Pearce S."/>
            <person name="Lee S.F."/>
            <person name="McElroy K."/>
            <person name="Stocker A."/>
            <person name="Shirriffs J."/>
            <person name="Cockerell F."/>
            <person name="Coppin C."/>
            <person name="Sgro C.M."/>
            <person name="Karger A."/>
            <person name="Cain J.W."/>
            <person name="Weber J.A."/>
            <person name="Santpere G."/>
            <person name="Kirschner M.W."/>
            <person name="Hoffmann A.A."/>
            <person name="Oakeshott J.G."/>
            <person name="Zhang G."/>
        </authorList>
    </citation>
    <scope>NUCLEOTIDE SEQUENCE</scope>
    <source>
        <strain evidence="4">BGI-SZ-2011g</strain>
    </source>
</reference>
<dbReference type="GO" id="GO:0006357">
    <property type="term" value="P:regulation of transcription by RNA polymerase II"/>
    <property type="evidence" value="ECO:0007669"/>
    <property type="project" value="TreeGrafter"/>
</dbReference>
<feature type="non-terminal residue" evidence="4">
    <location>
        <position position="432"/>
    </location>
</feature>
<evidence type="ECO:0000256" key="1">
    <source>
        <dbReference type="ARBA" id="ARBA00004123"/>
    </source>
</evidence>
<dbReference type="InterPro" id="IPR033471">
    <property type="entry name" value="DIRP"/>
</dbReference>
<dbReference type="EMBL" id="JAJJHW010002585">
    <property type="protein sequence ID" value="KAH8369659.1"/>
    <property type="molecule type" value="Genomic_DNA"/>
</dbReference>
<organism evidence="4 5">
    <name type="scientific">Drosophila rubida</name>
    <dbReference type="NCBI Taxonomy" id="30044"/>
    <lineage>
        <taxon>Eukaryota</taxon>
        <taxon>Metazoa</taxon>
        <taxon>Ecdysozoa</taxon>
        <taxon>Arthropoda</taxon>
        <taxon>Hexapoda</taxon>
        <taxon>Insecta</taxon>
        <taxon>Pterygota</taxon>
        <taxon>Neoptera</taxon>
        <taxon>Endopterygota</taxon>
        <taxon>Diptera</taxon>
        <taxon>Brachycera</taxon>
        <taxon>Muscomorpha</taxon>
        <taxon>Ephydroidea</taxon>
        <taxon>Drosophilidae</taxon>
        <taxon>Drosophila</taxon>
    </lineage>
</organism>
<accession>A0AAD4JZE2</accession>
<feature type="non-terminal residue" evidence="4">
    <location>
        <position position="1"/>
    </location>
</feature>
<evidence type="ECO:0000313" key="5">
    <source>
        <dbReference type="Proteomes" id="UP001200034"/>
    </source>
</evidence>
<feature type="domain" description="DIRP" evidence="3">
    <location>
        <begin position="21"/>
        <end position="126"/>
    </location>
</feature>
<dbReference type="AlphaFoldDB" id="A0AAD4JZE2"/>